<dbReference type="PANTHER" id="PTHR30437:SF4">
    <property type="entry name" value="TRANSCRIPTION ELONGATION FACTOR GREA"/>
    <property type="match status" value="1"/>
</dbReference>
<dbReference type="InterPro" id="IPR001437">
    <property type="entry name" value="Tscrpt_elong_fac_GreA/B_C"/>
</dbReference>
<dbReference type="GO" id="GO:0003746">
    <property type="term" value="F:translation elongation factor activity"/>
    <property type="evidence" value="ECO:0007669"/>
    <property type="project" value="UniProtKB-KW"/>
</dbReference>
<keyword evidence="4 8" id="KW-0238">DNA-binding</keyword>
<reference evidence="12 13" key="1">
    <citation type="submission" date="2015-12" db="EMBL/GenBank/DDBJ databases">
        <authorList>
            <person name="Shamseldin A."/>
            <person name="Moawad H."/>
            <person name="Abd El-Rahim W.M."/>
            <person name="Sadowsky M.J."/>
        </authorList>
    </citation>
    <scope>NUCLEOTIDE SEQUENCE [LARGE SCALE GENOMIC DNA]</scope>
    <source>
        <strain evidence="12 13">SM2</strain>
    </source>
</reference>
<feature type="domain" description="Transcription elongation factor GreA/GreB N-terminal" evidence="11">
    <location>
        <begin position="5"/>
        <end position="74"/>
    </location>
</feature>
<evidence type="ECO:0000259" key="10">
    <source>
        <dbReference type="Pfam" id="PF01272"/>
    </source>
</evidence>
<evidence type="ECO:0000256" key="6">
    <source>
        <dbReference type="ARBA" id="ARBA00024916"/>
    </source>
</evidence>
<evidence type="ECO:0000256" key="7">
    <source>
        <dbReference type="ARBA" id="ARBA00030776"/>
    </source>
</evidence>
<dbReference type="Gene3D" id="1.10.287.180">
    <property type="entry name" value="Transcription elongation factor, GreA/GreB, N-terminal domain"/>
    <property type="match status" value="1"/>
</dbReference>
<evidence type="ECO:0000256" key="9">
    <source>
        <dbReference type="RuleBase" id="RU000556"/>
    </source>
</evidence>
<dbReference type="SUPFAM" id="SSF46557">
    <property type="entry name" value="GreA transcript cleavage protein, N-terminal domain"/>
    <property type="match status" value="1"/>
</dbReference>
<dbReference type="KEGG" id="zal:AZF00_03425"/>
<dbReference type="FunFam" id="1.10.287.180:FF:000001">
    <property type="entry name" value="Transcription elongation factor GreA"/>
    <property type="match status" value="1"/>
</dbReference>
<dbReference type="GO" id="GO:0070063">
    <property type="term" value="F:RNA polymerase binding"/>
    <property type="evidence" value="ECO:0007669"/>
    <property type="project" value="InterPro"/>
</dbReference>
<dbReference type="NCBIfam" id="NF001264">
    <property type="entry name" value="PRK00226.1-5"/>
    <property type="match status" value="1"/>
</dbReference>
<proteinExistence type="inferred from homology"/>
<organism evidence="12 13">
    <name type="scientific">Zhongshania aliphaticivorans</name>
    <dbReference type="NCBI Taxonomy" id="1470434"/>
    <lineage>
        <taxon>Bacteria</taxon>
        <taxon>Pseudomonadati</taxon>
        <taxon>Pseudomonadota</taxon>
        <taxon>Gammaproteobacteria</taxon>
        <taxon>Cellvibrionales</taxon>
        <taxon>Spongiibacteraceae</taxon>
        <taxon>Zhongshania</taxon>
    </lineage>
</organism>
<dbReference type="InterPro" id="IPR028624">
    <property type="entry name" value="Tscrpt_elong_fac_GreA/B"/>
</dbReference>
<dbReference type="GO" id="GO:0006354">
    <property type="term" value="P:DNA-templated transcription elongation"/>
    <property type="evidence" value="ECO:0007669"/>
    <property type="project" value="TreeGrafter"/>
</dbReference>
<dbReference type="InterPro" id="IPR023459">
    <property type="entry name" value="Tscrpt_elong_fac_GreA/B_fam"/>
</dbReference>
<feature type="domain" description="Transcription elongation factor GreA/GreB C-terminal" evidence="10">
    <location>
        <begin position="84"/>
        <end position="156"/>
    </location>
</feature>
<keyword evidence="12" id="KW-0251">Elongation factor</keyword>
<protein>
    <recommendedName>
        <fullName evidence="2 8">Transcription elongation factor GreA</fullName>
    </recommendedName>
    <alternativeName>
        <fullName evidence="7 8">Transcript cleavage factor GreA</fullName>
    </alternativeName>
</protein>
<dbReference type="PIRSF" id="PIRSF006092">
    <property type="entry name" value="GreA_GreB"/>
    <property type="match status" value="1"/>
</dbReference>
<dbReference type="PROSITE" id="PS00829">
    <property type="entry name" value="GREAB_1"/>
    <property type="match status" value="1"/>
</dbReference>
<dbReference type="EMBL" id="CP014544">
    <property type="protein sequence ID" value="AMO67409.1"/>
    <property type="molecule type" value="Genomic_DNA"/>
</dbReference>
<dbReference type="InterPro" id="IPR036805">
    <property type="entry name" value="Tscrpt_elong_fac_GreA/B_N_sf"/>
</dbReference>
<comment type="similarity">
    <text evidence="1 8 9">Belongs to the GreA/GreB family.</text>
</comment>
<gene>
    <name evidence="8 12" type="primary">greA</name>
    <name evidence="12" type="ORF">AZF00_03425</name>
</gene>
<name>A0A127M2F7_9GAMM</name>
<keyword evidence="3 8" id="KW-0805">Transcription regulation</keyword>
<accession>A0A127M2F7</accession>
<dbReference type="FunFam" id="3.10.50.30:FF:000001">
    <property type="entry name" value="Transcription elongation factor GreA"/>
    <property type="match status" value="1"/>
</dbReference>
<dbReference type="RefSeq" id="WP_008250490.1">
    <property type="nucleotide sequence ID" value="NZ_CP014544.1"/>
</dbReference>
<dbReference type="HAMAP" id="MF_00105">
    <property type="entry name" value="GreA_GreB"/>
    <property type="match status" value="1"/>
</dbReference>
<keyword evidence="5 8" id="KW-0804">Transcription</keyword>
<evidence type="ECO:0000259" key="11">
    <source>
        <dbReference type="Pfam" id="PF03449"/>
    </source>
</evidence>
<evidence type="ECO:0000313" key="13">
    <source>
        <dbReference type="Proteomes" id="UP000074119"/>
    </source>
</evidence>
<dbReference type="NCBIfam" id="TIGR01462">
    <property type="entry name" value="greA"/>
    <property type="match status" value="1"/>
</dbReference>
<dbReference type="Pfam" id="PF01272">
    <property type="entry name" value="GreA_GreB"/>
    <property type="match status" value="1"/>
</dbReference>
<comment type="function">
    <text evidence="6 8 9">Necessary for efficient RNA polymerase transcription elongation past template-encoded arresting sites. The arresting sites in DNA have the property of trapping a certain fraction of elongating RNA polymerases that pass through, resulting in locked ternary complexes. Cleavage of the nascent transcript by cleavage factors such as GreA or GreB allows the resumption of elongation from the new 3'terminus. GreA releases sequences of 2 to 3 nucleotides.</text>
</comment>
<dbReference type="STRING" id="1470434.AZF00_03425"/>
<dbReference type="InterPro" id="IPR036953">
    <property type="entry name" value="GreA/GreB_C_sf"/>
</dbReference>
<evidence type="ECO:0000256" key="3">
    <source>
        <dbReference type="ARBA" id="ARBA00023015"/>
    </source>
</evidence>
<dbReference type="GO" id="GO:0003677">
    <property type="term" value="F:DNA binding"/>
    <property type="evidence" value="ECO:0007669"/>
    <property type="project" value="UniProtKB-UniRule"/>
</dbReference>
<dbReference type="NCBIfam" id="NF001261">
    <property type="entry name" value="PRK00226.1-2"/>
    <property type="match status" value="1"/>
</dbReference>
<evidence type="ECO:0000256" key="4">
    <source>
        <dbReference type="ARBA" id="ARBA00023125"/>
    </source>
</evidence>
<dbReference type="PROSITE" id="PS00830">
    <property type="entry name" value="GREAB_2"/>
    <property type="match status" value="1"/>
</dbReference>
<evidence type="ECO:0000256" key="2">
    <source>
        <dbReference type="ARBA" id="ARBA00013729"/>
    </source>
</evidence>
<sequence length="160" mass="17427">MSLLPMTVAGEKALRDELKKLKSIDRPRITQAIAEARAHGDLKENAEYHAARDQQGFCEGRIQEIESKLGGVRVIDITAIPYTGKVIFGTTVSLINCETDEEVRYRIVGEDEANVKIGKISVTSPIARALIGKEAGDIAVVVAPGGNIEYEIDKVEHLAE</sequence>
<dbReference type="Gene3D" id="3.10.50.30">
    <property type="entry name" value="Transcription elongation factor, GreA/GreB, C-terminal domain"/>
    <property type="match status" value="1"/>
</dbReference>
<dbReference type="InterPro" id="IPR006359">
    <property type="entry name" value="Tscrpt_elong_fac_GreA"/>
</dbReference>
<evidence type="ECO:0000313" key="12">
    <source>
        <dbReference type="EMBL" id="AMO67409.1"/>
    </source>
</evidence>
<dbReference type="AlphaFoldDB" id="A0A127M2F7"/>
<dbReference type="InterPro" id="IPR018151">
    <property type="entry name" value="TF_GreA/GreB_CS"/>
</dbReference>
<dbReference type="GO" id="GO:0032784">
    <property type="term" value="P:regulation of DNA-templated transcription elongation"/>
    <property type="evidence" value="ECO:0007669"/>
    <property type="project" value="UniProtKB-UniRule"/>
</dbReference>
<keyword evidence="12" id="KW-0648">Protein biosynthesis</keyword>
<evidence type="ECO:0000256" key="1">
    <source>
        <dbReference type="ARBA" id="ARBA00008213"/>
    </source>
</evidence>
<evidence type="ECO:0000256" key="5">
    <source>
        <dbReference type="ARBA" id="ARBA00023163"/>
    </source>
</evidence>
<dbReference type="PANTHER" id="PTHR30437">
    <property type="entry name" value="TRANSCRIPTION ELONGATION FACTOR GREA"/>
    <property type="match status" value="1"/>
</dbReference>
<dbReference type="SUPFAM" id="SSF54534">
    <property type="entry name" value="FKBP-like"/>
    <property type="match status" value="1"/>
</dbReference>
<dbReference type="InterPro" id="IPR022691">
    <property type="entry name" value="Tscrpt_elong_fac_GreA/B_N"/>
</dbReference>
<dbReference type="Pfam" id="PF03449">
    <property type="entry name" value="GreA_GreB_N"/>
    <property type="match status" value="1"/>
</dbReference>
<dbReference type="NCBIfam" id="NF001263">
    <property type="entry name" value="PRK00226.1-4"/>
    <property type="match status" value="1"/>
</dbReference>
<dbReference type="Proteomes" id="UP000074119">
    <property type="component" value="Chromosome"/>
</dbReference>
<evidence type="ECO:0000256" key="8">
    <source>
        <dbReference type="HAMAP-Rule" id="MF_00105"/>
    </source>
</evidence>